<protein>
    <submittedName>
        <fullName evidence="1">Uncharacterized protein</fullName>
    </submittedName>
</protein>
<comment type="caution">
    <text evidence="1">The sequence shown here is derived from an EMBL/GenBank/DDBJ whole genome shotgun (WGS) entry which is preliminary data.</text>
</comment>
<name>A0ABW5X2Z3_9FLAO</name>
<sequence length="287" mass="32607">MKLYQIIFFLAVVFTINFQAQTIPYSTGRIVISSDGNEHDHDDWAATPLTLALLAAENLQDSLTVYTFSDHIWGSNHEKKRGKEEMIKSALEGKRIYNFKNSNFIEAVADTTKAQEAIVNQINISNKNSPLTILAAGPMHIVGSAIAMANPKKLQFVRLISHSNWNNRHSDKPSDWEQHSGWTWNEIKEKFEPLGLTCDRILDQNGGDDYEGLKAPKEQYEWIKTTPLHSRSEKNKKQLDWLYSRQLTCVKNGDFDPSDAGMVVYLLTGKQKTDPNDVKEIIEAQQP</sequence>
<dbReference type="RefSeq" id="WP_251741788.1">
    <property type="nucleotide sequence ID" value="NZ_JBHUOJ010000009.1"/>
</dbReference>
<dbReference type="EMBL" id="JBHUOJ010000009">
    <property type="protein sequence ID" value="MFD2832630.1"/>
    <property type="molecule type" value="Genomic_DNA"/>
</dbReference>
<gene>
    <name evidence="1" type="ORF">ACFSYS_04970</name>
</gene>
<evidence type="ECO:0000313" key="2">
    <source>
        <dbReference type="Proteomes" id="UP001597438"/>
    </source>
</evidence>
<proteinExistence type="predicted"/>
<reference evidence="2" key="1">
    <citation type="journal article" date="2019" name="Int. J. Syst. Evol. Microbiol.">
        <title>The Global Catalogue of Microorganisms (GCM) 10K type strain sequencing project: providing services to taxonomists for standard genome sequencing and annotation.</title>
        <authorList>
            <consortium name="The Broad Institute Genomics Platform"/>
            <consortium name="The Broad Institute Genome Sequencing Center for Infectious Disease"/>
            <person name="Wu L."/>
            <person name="Ma J."/>
        </authorList>
    </citation>
    <scope>NUCLEOTIDE SEQUENCE [LARGE SCALE GENOMIC DNA]</scope>
    <source>
        <strain evidence="2">KCTC 52925</strain>
    </source>
</reference>
<evidence type="ECO:0000313" key="1">
    <source>
        <dbReference type="EMBL" id="MFD2832630.1"/>
    </source>
</evidence>
<accession>A0ABW5X2Z3</accession>
<dbReference type="Proteomes" id="UP001597438">
    <property type="component" value="Unassembled WGS sequence"/>
</dbReference>
<keyword evidence="2" id="KW-1185">Reference proteome</keyword>
<organism evidence="1 2">
    <name type="scientific">Christiangramia antarctica</name>
    <dbReference type="NCBI Taxonomy" id="2058158"/>
    <lineage>
        <taxon>Bacteria</taxon>
        <taxon>Pseudomonadati</taxon>
        <taxon>Bacteroidota</taxon>
        <taxon>Flavobacteriia</taxon>
        <taxon>Flavobacteriales</taxon>
        <taxon>Flavobacteriaceae</taxon>
        <taxon>Christiangramia</taxon>
    </lineage>
</organism>